<dbReference type="OrthoDB" id="7410166at2"/>
<gene>
    <name evidence="2" type="ORF">CP97_08090</name>
</gene>
<dbReference type="EMBL" id="CP011310">
    <property type="protein sequence ID" value="AKQ41991.1"/>
    <property type="molecule type" value="Genomic_DNA"/>
</dbReference>
<evidence type="ECO:0000313" key="2">
    <source>
        <dbReference type="EMBL" id="AKQ41991.1"/>
    </source>
</evidence>
<protein>
    <submittedName>
        <fullName evidence="2">Uncharacterized protein</fullName>
    </submittedName>
</protein>
<dbReference type="RefSeq" id="WP_048885509.1">
    <property type="nucleotide sequence ID" value="NZ_CP011310.1"/>
</dbReference>
<name>A0A0H4VGN6_9SPHN</name>
<dbReference type="PATRIC" id="fig|1648404.4.peg.1687"/>
<sequence length="96" mass="11016">MEIFIPFMLFFLDWKDGAPELTRHPAVYQDEQACRAAGSTILPDRGEDAGDARFFCIAMPDREEFARLMQDIETQHVARRDMRDAEGSPTELRPTP</sequence>
<evidence type="ECO:0000313" key="3">
    <source>
        <dbReference type="Proteomes" id="UP000059113"/>
    </source>
</evidence>
<evidence type="ECO:0000256" key="1">
    <source>
        <dbReference type="SAM" id="MobiDB-lite"/>
    </source>
</evidence>
<reference evidence="3" key="2">
    <citation type="submission" date="2015-04" db="EMBL/GenBank/DDBJ databases">
        <title>The complete genome sequence of Erythrobacter sp. s21-N3.</title>
        <authorList>
            <person name="Zhuang L."/>
            <person name="Liu Y."/>
            <person name="Shao Z."/>
        </authorList>
    </citation>
    <scope>NUCLEOTIDE SEQUENCE [LARGE SCALE GENOMIC DNA]</scope>
    <source>
        <strain evidence="3">s21-N3</strain>
    </source>
</reference>
<organism evidence="2 3">
    <name type="scientific">Aurantiacibacter atlanticus</name>
    <dbReference type="NCBI Taxonomy" id="1648404"/>
    <lineage>
        <taxon>Bacteria</taxon>
        <taxon>Pseudomonadati</taxon>
        <taxon>Pseudomonadota</taxon>
        <taxon>Alphaproteobacteria</taxon>
        <taxon>Sphingomonadales</taxon>
        <taxon>Erythrobacteraceae</taxon>
        <taxon>Aurantiacibacter</taxon>
    </lineage>
</organism>
<reference evidence="2 3" key="1">
    <citation type="journal article" date="2015" name="Int. J. Syst. Evol. Microbiol.">
        <title>Erythrobacter atlanticus sp. nov., a bacterium from ocean sediment able to degrade polycyclic aromatic hydrocarbons.</title>
        <authorList>
            <person name="Zhuang L."/>
            <person name="Liu Y."/>
            <person name="Wang L."/>
            <person name="Wang W."/>
            <person name="Shao Z."/>
        </authorList>
    </citation>
    <scope>NUCLEOTIDE SEQUENCE [LARGE SCALE GENOMIC DNA]</scope>
    <source>
        <strain evidence="3">s21-N3</strain>
    </source>
</reference>
<accession>A0A0H4VGN6</accession>
<feature type="region of interest" description="Disordered" evidence="1">
    <location>
        <begin position="76"/>
        <end position="96"/>
    </location>
</feature>
<keyword evidence="3" id="KW-1185">Reference proteome</keyword>
<feature type="compositionally biased region" description="Basic and acidic residues" evidence="1">
    <location>
        <begin position="76"/>
        <end position="86"/>
    </location>
</feature>
<dbReference type="AlphaFoldDB" id="A0A0H4VGN6"/>
<dbReference type="STRING" id="1648404.CP97_08090"/>
<proteinExistence type="predicted"/>
<dbReference type="KEGG" id="ery:CP97_08090"/>
<dbReference type="Proteomes" id="UP000059113">
    <property type="component" value="Chromosome"/>
</dbReference>